<organism evidence="2 3">
    <name type="scientific">Nocardioides alpinus</name>
    <dbReference type="NCBI Taxonomy" id="748909"/>
    <lineage>
        <taxon>Bacteria</taxon>
        <taxon>Bacillati</taxon>
        <taxon>Actinomycetota</taxon>
        <taxon>Actinomycetes</taxon>
        <taxon>Propionibacteriales</taxon>
        <taxon>Nocardioidaceae</taxon>
        <taxon>Nocardioides</taxon>
    </lineage>
</organism>
<dbReference type="Proteomes" id="UP000199113">
    <property type="component" value="Unassembled WGS sequence"/>
</dbReference>
<evidence type="ECO:0000313" key="2">
    <source>
        <dbReference type="EMBL" id="SFB24063.1"/>
    </source>
</evidence>
<evidence type="ECO:0000313" key="3">
    <source>
        <dbReference type="Proteomes" id="UP000199113"/>
    </source>
</evidence>
<evidence type="ECO:0000256" key="1">
    <source>
        <dbReference type="SAM" id="MobiDB-lite"/>
    </source>
</evidence>
<dbReference type="RefSeq" id="WP_175507394.1">
    <property type="nucleotide sequence ID" value="NZ_FOKC01000005.1"/>
</dbReference>
<dbReference type="AlphaFoldDB" id="A0A1I0ZIP1"/>
<gene>
    <name evidence="2" type="ORF">SAMN05192575_105282</name>
</gene>
<sequence>MTTPDDTAPETQDDPQTHLDTDPSNSPGTEDDPAHDTGEDEGWTSEGGATESGPATDT</sequence>
<feature type="region of interest" description="Disordered" evidence="1">
    <location>
        <begin position="1"/>
        <end position="58"/>
    </location>
</feature>
<name>A0A1I0ZIP1_9ACTN</name>
<protein>
    <submittedName>
        <fullName evidence="2">Uncharacterized protein</fullName>
    </submittedName>
</protein>
<accession>A0A1I0ZIP1</accession>
<proteinExistence type="predicted"/>
<reference evidence="2" key="1">
    <citation type="submission" date="2016-10" db="EMBL/GenBank/DDBJ databases">
        <authorList>
            <person name="de Groot N.N."/>
        </authorList>
    </citation>
    <scope>NUCLEOTIDE SEQUENCE [LARGE SCALE GENOMIC DNA]</scope>
    <source>
        <strain evidence="2">CGMCC 1.10697</strain>
    </source>
</reference>
<dbReference type="EMBL" id="FOKC01000005">
    <property type="protein sequence ID" value="SFB24063.1"/>
    <property type="molecule type" value="Genomic_DNA"/>
</dbReference>